<protein>
    <submittedName>
        <fullName evidence="2">Uncharacterized protein LOC142168848</fullName>
    </submittedName>
</protein>
<reference evidence="1" key="1">
    <citation type="journal article" date="2014" name="Nat. Commun.">
        <title>The tobacco genome sequence and its comparison with those of tomato and potato.</title>
        <authorList>
            <person name="Sierro N."/>
            <person name="Battey J.N."/>
            <person name="Ouadi S."/>
            <person name="Bakaher N."/>
            <person name="Bovet L."/>
            <person name="Willig A."/>
            <person name="Goepfert S."/>
            <person name="Peitsch M.C."/>
            <person name="Ivanov N.V."/>
        </authorList>
    </citation>
    <scope>NUCLEOTIDE SEQUENCE [LARGE SCALE GENOMIC DNA]</scope>
</reference>
<reference evidence="2" key="2">
    <citation type="submission" date="2025-08" db="UniProtKB">
        <authorList>
            <consortium name="RefSeq"/>
        </authorList>
    </citation>
    <scope>IDENTIFICATION</scope>
    <source>
        <tissue evidence="2">Leaf</tissue>
    </source>
</reference>
<gene>
    <name evidence="2" type="primary">LOC142168848</name>
</gene>
<evidence type="ECO:0000313" key="1">
    <source>
        <dbReference type="Proteomes" id="UP000790787"/>
    </source>
</evidence>
<dbReference type="Proteomes" id="UP000790787">
    <property type="component" value="Chromosome 14"/>
</dbReference>
<evidence type="ECO:0000313" key="2">
    <source>
        <dbReference type="RefSeq" id="XP_075086115.1"/>
    </source>
</evidence>
<name>A0AC58SMB1_TOBAC</name>
<keyword evidence="1" id="KW-1185">Reference proteome</keyword>
<proteinExistence type="predicted"/>
<dbReference type="RefSeq" id="XP_075086115.1">
    <property type="nucleotide sequence ID" value="XM_075230014.1"/>
</dbReference>
<organism evidence="1 2">
    <name type="scientific">Nicotiana tabacum</name>
    <name type="common">Common tobacco</name>
    <dbReference type="NCBI Taxonomy" id="4097"/>
    <lineage>
        <taxon>Eukaryota</taxon>
        <taxon>Viridiplantae</taxon>
        <taxon>Streptophyta</taxon>
        <taxon>Embryophyta</taxon>
        <taxon>Tracheophyta</taxon>
        <taxon>Spermatophyta</taxon>
        <taxon>Magnoliopsida</taxon>
        <taxon>eudicotyledons</taxon>
        <taxon>Gunneridae</taxon>
        <taxon>Pentapetalae</taxon>
        <taxon>asterids</taxon>
        <taxon>lamiids</taxon>
        <taxon>Solanales</taxon>
        <taxon>Solanaceae</taxon>
        <taxon>Nicotianoideae</taxon>
        <taxon>Nicotianeae</taxon>
        <taxon>Nicotiana</taxon>
    </lineage>
</organism>
<sequence length="145" mass="17306">MYKNNAQPKAKIIKWLGLQGKLMTADRLIGWGINVEGKCSLCQEQEETRDHLLAGCEYSKRLWEKTMQWIQHQSCKHTQWKHHLEWAIKSEKGRLPQAQIFRMAYAECLYAIWMERNYRIFEKKSRNWEAIAREITVMCHVRAAP</sequence>
<accession>A0AC58SMB1</accession>